<sequence length="134" mass="14622">MLKAAPPVSTAASPWSVFCPAVRSSPSFTSVPFPFSCSLFLSLTLSFVFSVRLSLVENPSESGERAGPDRKWRYPPSAPPSILSIDPHPFHFFSSAPAWPPAPVSAYHYWFECTLLCARDRQNGPCVSVCGDGR</sequence>
<organism evidence="1">
    <name type="scientific">Anopheles triannulatus</name>
    <dbReference type="NCBI Taxonomy" id="58253"/>
    <lineage>
        <taxon>Eukaryota</taxon>
        <taxon>Metazoa</taxon>
        <taxon>Ecdysozoa</taxon>
        <taxon>Arthropoda</taxon>
        <taxon>Hexapoda</taxon>
        <taxon>Insecta</taxon>
        <taxon>Pterygota</taxon>
        <taxon>Neoptera</taxon>
        <taxon>Endopterygota</taxon>
        <taxon>Diptera</taxon>
        <taxon>Nematocera</taxon>
        <taxon>Culicoidea</taxon>
        <taxon>Culicidae</taxon>
        <taxon>Anophelinae</taxon>
        <taxon>Anopheles</taxon>
    </lineage>
</organism>
<dbReference type="EMBL" id="GGFK01014669">
    <property type="protein sequence ID" value="MBW47990.1"/>
    <property type="molecule type" value="Transcribed_RNA"/>
</dbReference>
<proteinExistence type="predicted"/>
<reference evidence="1" key="1">
    <citation type="submission" date="2018-01" db="EMBL/GenBank/DDBJ databases">
        <title>An insight into the sialome of Amazonian anophelines.</title>
        <authorList>
            <person name="Ribeiro J.M."/>
            <person name="Scarpassa V."/>
            <person name="Calvo E."/>
        </authorList>
    </citation>
    <scope>NUCLEOTIDE SEQUENCE</scope>
    <source>
        <tissue evidence="1">Salivary glands</tissue>
    </source>
</reference>
<name>A0A2M4B4U4_9DIPT</name>
<dbReference type="AlphaFoldDB" id="A0A2M4B4U4"/>
<accession>A0A2M4B4U4</accession>
<evidence type="ECO:0000313" key="1">
    <source>
        <dbReference type="EMBL" id="MBW47990.1"/>
    </source>
</evidence>
<protein>
    <submittedName>
        <fullName evidence="1">Putative secreted protein</fullName>
    </submittedName>
</protein>